<reference evidence="2 3" key="1">
    <citation type="submission" date="2019-01" db="EMBL/GenBank/DDBJ databases">
        <authorList>
            <person name="Sayadi A."/>
        </authorList>
    </citation>
    <scope>NUCLEOTIDE SEQUENCE [LARGE SCALE GENOMIC DNA]</scope>
</reference>
<proteinExistence type="predicted"/>
<protein>
    <recommendedName>
        <fullName evidence="4">Retrotransposon gag domain-containing protein</fullName>
    </recommendedName>
</protein>
<name>A0A653CNB1_CALMS</name>
<gene>
    <name evidence="2" type="ORF">CALMAC_LOCUS10387</name>
</gene>
<keyword evidence="3" id="KW-1185">Reference proteome</keyword>
<sequence length="154" mass="17713">QVAQLLHYIGDEGFKIFTSFKLEEEDKYKLAPVLSKFEEHFLGKENVAYERYQFFTYRQLDGQTTEDFIVQLKNKASRCKLESLQDSLVVTMLTCGIRNQNIRERLLQEDNITLDKAVELCQVVEAAKAQSHIMGQRSQPGSSRSDSSEEGKKL</sequence>
<dbReference type="PANTHER" id="PTHR33198">
    <property type="entry name" value="ANK_REP_REGION DOMAIN-CONTAINING PROTEIN-RELATED"/>
    <property type="match status" value="1"/>
</dbReference>
<evidence type="ECO:0000256" key="1">
    <source>
        <dbReference type="SAM" id="MobiDB-lite"/>
    </source>
</evidence>
<feature type="non-terminal residue" evidence="2">
    <location>
        <position position="1"/>
    </location>
</feature>
<accession>A0A653CNB1</accession>
<dbReference type="Proteomes" id="UP000410492">
    <property type="component" value="Unassembled WGS sequence"/>
</dbReference>
<evidence type="ECO:0000313" key="2">
    <source>
        <dbReference type="EMBL" id="VEN49188.1"/>
    </source>
</evidence>
<feature type="compositionally biased region" description="Low complexity" evidence="1">
    <location>
        <begin position="135"/>
        <end position="145"/>
    </location>
</feature>
<evidence type="ECO:0008006" key="4">
    <source>
        <dbReference type="Google" id="ProtNLM"/>
    </source>
</evidence>
<organism evidence="2 3">
    <name type="scientific">Callosobruchus maculatus</name>
    <name type="common">Southern cowpea weevil</name>
    <name type="synonym">Pulse bruchid</name>
    <dbReference type="NCBI Taxonomy" id="64391"/>
    <lineage>
        <taxon>Eukaryota</taxon>
        <taxon>Metazoa</taxon>
        <taxon>Ecdysozoa</taxon>
        <taxon>Arthropoda</taxon>
        <taxon>Hexapoda</taxon>
        <taxon>Insecta</taxon>
        <taxon>Pterygota</taxon>
        <taxon>Neoptera</taxon>
        <taxon>Endopterygota</taxon>
        <taxon>Coleoptera</taxon>
        <taxon>Polyphaga</taxon>
        <taxon>Cucujiformia</taxon>
        <taxon>Chrysomeloidea</taxon>
        <taxon>Chrysomelidae</taxon>
        <taxon>Bruchinae</taxon>
        <taxon>Bruchini</taxon>
        <taxon>Callosobruchus</taxon>
    </lineage>
</organism>
<evidence type="ECO:0000313" key="3">
    <source>
        <dbReference type="Proteomes" id="UP000410492"/>
    </source>
</evidence>
<dbReference type="AlphaFoldDB" id="A0A653CNB1"/>
<dbReference type="EMBL" id="CAACVG010008294">
    <property type="protein sequence ID" value="VEN49188.1"/>
    <property type="molecule type" value="Genomic_DNA"/>
</dbReference>
<dbReference type="OrthoDB" id="8061005at2759"/>
<feature type="region of interest" description="Disordered" evidence="1">
    <location>
        <begin position="131"/>
        <end position="154"/>
    </location>
</feature>